<dbReference type="AlphaFoldDB" id="A0A9X7BV30"/>
<evidence type="ECO:0000256" key="4">
    <source>
        <dbReference type="ARBA" id="ARBA00022801"/>
    </source>
</evidence>
<feature type="compositionally biased region" description="Low complexity" evidence="7">
    <location>
        <begin position="42"/>
        <end position="57"/>
    </location>
</feature>
<evidence type="ECO:0000313" key="9">
    <source>
        <dbReference type="EMBL" id="PGH79917.1"/>
    </source>
</evidence>
<dbReference type="NCBIfam" id="NF012167">
    <property type="entry name" value="classA_firm"/>
    <property type="match status" value="1"/>
</dbReference>
<evidence type="ECO:0000256" key="1">
    <source>
        <dbReference type="ARBA" id="ARBA00009009"/>
    </source>
</evidence>
<keyword evidence="3" id="KW-0732">Signal</keyword>
<dbReference type="InterPro" id="IPR045155">
    <property type="entry name" value="Beta-lactam_cat"/>
</dbReference>
<feature type="region of interest" description="Disordered" evidence="7">
    <location>
        <begin position="36"/>
        <end position="59"/>
    </location>
</feature>
<dbReference type="PRINTS" id="PR00118">
    <property type="entry name" value="BLACTAMASEA"/>
</dbReference>
<dbReference type="InterPro" id="IPR058139">
    <property type="entry name" value="BlaC_bacilli"/>
</dbReference>
<evidence type="ECO:0000256" key="7">
    <source>
        <dbReference type="SAM" id="MobiDB-lite"/>
    </source>
</evidence>
<dbReference type="GO" id="GO:0008800">
    <property type="term" value="F:beta-lactamase activity"/>
    <property type="evidence" value="ECO:0007669"/>
    <property type="project" value="UniProtKB-UniRule"/>
</dbReference>
<dbReference type="GO" id="GO:0046677">
    <property type="term" value="P:response to antibiotic"/>
    <property type="evidence" value="ECO:0007669"/>
    <property type="project" value="UniProtKB-UniRule"/>
</dbReference>
<evidence type="ECO:0000256" key="3">
    <source>
        <dbReference type="ARBA" id="ARBA00022729"/>
    </source>
</evidence>
<dbReference type="EMBL" id="NUFN01000034">
    <property type="protein sequence ID" value="PGH79917.1"/>
    <property type="molecule type" value="Genomic_DNA"/>
</dbReference>
<comment type="caution">
    <text evidence="9">The sequence shown here is derived from an EMBL/GenBank/DDBJ whole genome shotgun (WGS) entry which is preliminary data.</text>
</comment>
<evidence type="ECO:0000256" key="2">
    <source>
        <dbReference type="ARBA" id="ARBA00012865"/>
    </source>
</evidence>
<dbReference type="Pfam" id="PF13354">
    <property type="entry name" value="Beta-lactamase2"/>
    <property type="match status" value="1"/>
</dbReference>
<dbReference type="NCBIfam" id="NF033103">
    <property type="entry name" value="bla_class_A"/>
    <property type="match status" value="1"/>
</dbReference>
<evidence type="ECO:0000313" key="10">
    <source>
        <dbReference type="Proteomes" id="UP000222944"/>
    </source>
</evidence>
<dbReference type="Proteomes" id="UP000222944">
    <property type="component" value="Unassembled WGS sequence"/>
</dbReference>
<dbReference type="SUPFAM" id="SSF56601">
    <property type="entry name" value="beta-lactamase/transpeptidase-like"/>
    <property type="match status" value="1"/>
</dbReference>
<dbReference type="EC" id="3.5.2.6" evidence="2 6"/>
<dbReference type="Gene3D" id="3.40.710.10">
    <property type="entry name" value="DD-peptidase/beta-lactamase superfamily"/>
    <property type="match status" value="1"/>
</dbReference>
<dbReference type="InterPro" id="IPR000871">
    <property type="entry name" value="Beta-lactam_class-A"/>
</dbReference>
<reference evidence="9 10" key="1">
    <citation type="submission" date="2017-09" db="EMBL/GenBank/DDBJ databases">
        <title>Large-scale bioinformatics analysis of Bacillus genomes uncovers conserved roles of natural products in bacterial physiology.</title>
        <authorList>
            <consortium name="Agbiome Team Llc"/>
            <person name="Bleich R.M."/>
            <person name="Grubbs K.J."/>
            <person name="Santa Maria K.C."/>
            <person name="Allen S.E."/>
            <person name="Farag S."/>
            <person name="Shank E.A."/>
            <person name="Bowers A."/>
        </authorList>
    </citation>
    <scope>NUCLEOTIDE SEQUENCE [LARGE SCALE GENOMIC DNA]</scope>
    <source>
        <strain evidence="9 10">AFS058004</strain>
    </source>
</reference>
<name>A0A9X7BV30_BACTU</name>
<keyword evidence="4 6" id="KW-0378">Hydrolase</keyword>
<evidence type="ECO:0000259" key="8">
    <source>
        <dbReference type="Pfam" id="PF13354"/>
    </source>
</evidence>
<dbReference type="PROSITE" id="PS51257">
    <property type="entry name" value="PROKAR_LIPOPROTEIN"/>
    <property type="match status" value="1"/>
</dbReference>
<dbReference type="PROSITE" id="PS00146">
    <property type="entry name" value="BETA_LACTAMASE_A"/>
    <property type="match status" value="1"/>
</dbReference>
<gene>
    <name evidence="9" type="ORF">CN899_24580</name>
</gene>
<comment type="catalytic activity">
    <reaction evidence="6">
        <text>a beta-lactam + H2O = a substituted beta-amino acid</text>
        <dbReference type="Rhea" id="RHEA:20401"/>
        <dbReference type="ChEBI" id="CHEBI:15377"/>
        <dbReference type="ChEBI" id="CHEBI:35627"/>
        <dbReference type="ChEBI" id="CHEBI:140347"/>
        <dbReference type="EC" id="3.5.2.6"/>
    </reaction>
</comment>
<sequence length="319" mass="35541">MIVLNKFFNILHYKKMVPVVFLSCATLIGCSDGNTQSELPKQTKQTKQTNQTKQETTGNDSFAKLEKEFDAKLGIYALDTDTNQTVTYQSDKRFAYASTHKALAVGVLLQKKSIEDLNQRVLYTREDLVNYNPITEKYVDRGMTLKELADASLRYSDNTAQNLILKQLGGPSEFKKSLREIGDTVTNPERFEPELNEVHPGDVHDTSTPKALATSLQTFALGDVLSTEKRDLLIDWMKRNTTGDNLIRAGVPGGWEVADKTGSGSYGTRNDIAIIWPPNKKPIVLAILSNHDKEDAKYDDKLIAEATKIALGVLKAKNK</sequence>
<accession>A0A9X7BV30</accession>
<dbReference type="GO" id="GO:0030655">
    <property type="term" value="P:beta-lactam antibiotic catabolic process"/>
    <property type="evidence" value="ECO:0007669"/>
    <property type="project" value="InterPro"/>
</dbReference>
<dbReference type="PANTHER" id="PTHR35333:SF3">
    <property type="entry name" value="BETA-LACTAMASE-TYPE TRANSPEPTIDASE FOLD CONTAINING PROTEIN"/>
    <property type="match status" value="1"/>
</dbReference>
<dbReference type="PANTHER" id="PTHR35333">
    <property type="entry name" value="BETA-LACTAMASE"/>
    <property type="match status" value="1"/>
</dbReference>
<protein>
    <recommendedName>
        <fullName evidence="2 6">Beta-lactamase</fullName>
        <ecNumber evidence="2 6">3.5.2.6</ecNumber>
    </recommendedName>
</protein>
<evidence type="ECO:0000256" key="5">
    <source>
        <dbReference type="ARBA" id="ARBA00023251"/>
    </source>
</evidence>
<dbReference type="RefSeq" id="WP_053564011.1">
    <property type="nucleotide sequence ID" value="NZ_NUFN01000034.1"/>
</dbReference>
<feature type="domain" description="Beta-lactamase class A catalytic" evidence="8">
    <location>
        <begin position="74"/>
        <end position="288"/>
    </location>
</feature>
<comment type="similarity">
    <text evidence="1 6">Belongs to the class-A beta-lactamase family.</text>
</comment>
<proteinExistence type="inferred from homology"/>
<evidence type="ECO:0000256" key="6">
    <source>
        <dbReference type="RuleBase" id="RU361140"/>
    </source>
</evidence>
<dbReference type="InterPro" id="IPR023650">
    <property type="entry name" value="Beta-lactam_class-A_AS"/>
</dbReference>
<dbReference type="InterPro" id="IPR012338">
    <property type="entry name" value="Beta-lactam/transpept-like"/>
</dbReference>
<keyword evidence="5 6" id="KW-0046">Antibiotic resistance</keyword>
<organism evidence="9 10">
    <name type="scientific">Bacillus thuringiensis</name>
    <dbReference type="NCBI Taxonomy" id="1428"/>
    <lineage>
        <taxon>Bacteria</taxon>
        <taxon>Bacillati</taxon>
        <taxon>Bacillota</taxon>
        <taxon>Bacilli</taxon>
        <taxon>Bacillales</taxon>
        <taxon>Bacillaceae</taxon>
        <taxon>Bacillus</taxon>
        <taxon>Bacillus cereus group</taxon>
    </lineage>
</organism>